<gene>
    <name evidence="2" type="ORF">ERUC_LOCUS2794</name>
</gene>
<feature type="non-terminal residue" evidence="2">
    <location>
        <position position="98"/>
    </location>
</feature>
<keyword evidence="1" id="KW-0472">Membrane</keyword>
<organism evidence="2 3">
    <name type="scientific">Eruca vesicaria subsp. sativa</name>
    <name type="common">Garden rocket</name>
    <name type="synonym">Eruca sativa</name>
    <dbReference type="NCBI Taxonomy" id="29727"/>
    <lineage>
        <taxon>Eukaryota</taxon>
        <taxon>Viridiplantae</taxon>
        <taxon>Streptophyta</taxon>
        <taxon>Embryophyta</taxon>
        <taxon>Tracheophyta</taxon>
        <taxon>Spermatophyta</taxon>
        <taxon>Magnoliopsida</taxon>
        <taxon>eudicotyledons</taxon>
        <taxon>Gunneridae</taxon>
        <taxon>Pentapetalae</taxon>
        <taxon>rosids</taxon>
        <taxon>malvids</taxon>
        <taxon>Brassicales</taxon>
        <taxon>Brassicaceae</taxon>
        <taxon>Brassiceae</taxon>
        <taxon>Eruca</taxon>
    </lineage>
</organism>
<reference evidence="2 3" key="1">
    <citation type="submission" date="2022-03" db="EMBL/GenBank/DDBJ databases">
        <authorList>
            <person name="Macdonald S."/>
            <person name="Ahmed S."/>
            <person name="Newling K."/>
        </authorList>
    </citation>
    <scope>NUCLEOTIDE SEQUENCE [LARGE SCALE GENOMIC DNA]</scope>
</reference>
<name>A0ABC8IVT7_ERUVS</name>
<dbReference type="AlphaFoldDB" id="A0ABC8IVT7"/>
<dbReference type="EMBL" id="CAKOAT010054044">
    <property type="protein sequence ID" value="CAH8300596.1"/>
    <property type="molecule type" value="Genomic_DNA"/>
</dbReference>
<accession>A0ABC8IVT7</accession>
<evidence type="ECO:0000313" key="3">
    <source>
        <dbReference type="Proteomes" id="UP001642260"/>
    </source>
</evidence>
<evidence type="ECO:0000313" key="2">
    <source>
        <dbReference type="EMBL" id="CAH8300596.1"/>
    </source>
</evidence>
<dbReference type="Proteomes" id="UP001642260">
    <property type="component" value="Unassembled WGS sequence"/>
</dbReference>
<sequence length="98" mass="11324">MNINKRKNKEDEKSDFFDTTNKVIGIVGAVVGLLWLNGSGSKKEEKMMKAPRKDGYIVRRECENSPKDYFKDLRGKKKRKKNISEYVCGINLLHVTNM</sequence>
<feature type="transmembrane region" description="Helical" evidence="1">
    <location>
        <begin position="20"/>
        <end position="38"/>
    </location>
</feature>
<comment type="caution">
    <text evidence="2">The sequence shown here is derived from an EMBL/GenBank/DDBJ whole genome shotgun (WGS) entry which is preliminary data.</text>
</comment>
<keyword evidence="1" id="KW-1133">Transmembrane helix</keyword>
<evidence type="ECO:0000256" key="1">
    <source>
        <dbReference type="SAM" id="Phobius"/>
    </source>
</evidence>
<protein>
    <submittedName>
        <fullName evidence="2">Uncharacterized protein</fullName>
    </submittedName>
</protein>
<keyword evidence="1" id="KW-0812">Transmembrane</keyword>
<proteinExistence type="predicted"/>
<keyword evidence="3" id="KW-1185">Reference proteome</keyword>